<dbReference type="InterPro" id="IPR041715">
    <property type="entry name" value="HisRS-like_core"/>
</dbReference>
<evidence type="ECO:0000259" key="11">
    <source>
        <dbReference type="Pfam" id="PF13393"/>
    </source>
</evidence>
<reference evidence="12 13" key="1">
    <citation type="journal article" date="2019" name="ISME J.">
        <title>Insights into ecological role of a new deltaproteobacterial order Candidatus Acidulodesulfobacterales by metagenomics and metatranscriptomics.</title>
        <authorList>
            <person name="Tan S."/>
            <person name="Liu J."/>
            <person name="Fang Y."/>
            <person name="Hedlund B.P."/>
            <person name="Lian Z.H."/>
            <person name="Huang L.Y."/>
            <person name="Li J.T."/>
            <person name="Huang L.N."/>
            <person name="Li W.J."/>
            <person name="Jiang H.C."/>
            <person name="Dong H.L."/>
            <person name="Shu W.S."/>
        </authorList>
    </citation>
    <scope>NUCLEOTIDE SEQUENCE [LARGE SCALE GENOMIC DNA]</scope>
    <source>
        <strain evidence="12">AP1</strain>
    </source>
</reference>
<comment type="caution">
    <text evidence="12">The sequence shown here is derived from an EMBL/GenBank/DDBJ whole genome shotgun (WGS) entry which is preliminary data.</text>
</comment>
<comment type="similarity">
    <text evidence="3 9">Belongs to the class-II aminoacyl-tRNA synthetase family. HisZ subfamily.</text>
</comment>
<evidence type="ECO:0000256" key="8">
    <source>
        <dbReference type="ARBA" id="ARBA00025246"/>
    </source>
</evidence>
<comment type="subunit">
    <text evidence="9">Heteromultimer composed of HisG and HisZ subunits.</text>
</comment>
<comment type="pathway">
    <text evidence="2 9">Amino-acid biosynthesis; L-histidine biosynthesis; L-histidine from 5-phospho-alpha-D-ribose 1-diphosphate: step 1/9.</text>
</comment>
<organism evidence="12 13">
    <name type="scientific">Candidatus Acididesulfobacter diazotrophicus</name>
    <dbReference type="NCBI Taxonomy" id="2597226"/>
    <lineage>
        <taxon>Bacteria</taxon>
        <taxon>Deltaproteobacteria</taxon>
        <taxon>Candidatus Acidulodesulfobacterales</taxon>
        <taxon>Candidatus Acididesulfobacter</taxon>
    </lineage>
</organism>
<dbReference type="GO" id="GO:0004821">
    <property type="term" value="F:histidine-tRNA ligase activity"/>
    <property type="evidence" value="ECO:0007669"/>
    <property type="project" value="TreeGrafter"/>
</dbReference>
<dbReference type="SUPFAM" id="SSF55681">
    <property type="entry name" value="Class II aaRS and biotin synthetases"/>
    <property type="match status" value="1"/>
</dbReference>
<feature type="binding site" evidence="10">
    <location>
        <position position="273"/>
    </location>
    <ligand>
        <name>L-histidine</name>
        <dbReference type="ChEBI" id="CHEBI:57595"/>
    </ligand>
</feature>
<evidence type="ECO:0000256" key="10">
    <source>
        <dbReference type="PIRSR" id="PIRSR001549-1"/>
    </source>
</evidence>
<evidence type="ECO:0000256" key="4">
    <source>
        <dbReference type="ARBA" id="ARBA00020397"/>
    </source>
</evidence>
<evidence type="ECO:0000256" key="7">
    <source>
        <dbReference type="ARBA" id="ARBA00023102"/>
    </source>
</evidence>
<gene>
    <name evidence="9 12" type="primary">hisZ</name>
    <name evidence="12" type="ORF">EVG15_01180</name>
</gene>
<evidence type="ECO:0000256" key="5">
    <source>
        <dbReference type="ARBA" id="ARBA00022490"/>
    </source>
</evidence>
<dbReference type="HAMAP" id="MF_00125">
    <property type="entry name" value="HisZ"/>
    <property type="match status" value="1"/>
</dbReference>
<dbReference type="CDD" id="cd00773">
    <property type="entry name" value="HisRS-like_core"/>
    <property type="match status" value="1"/>
</dbReference>
<feature type="binding site" evidence="10">
    <location>
        <begin position="86"/>
        <end position="88"/>
    </location>
    <ligand>
        <name>L-histidine</name>
        <dbReference type="ChEBI" id="CHEBI:57595"/>
    </ligand>
</feature>
<evidence type="ECO:0000313" key="13">
    <source>
        <dbReference type="Proteomes" id="UP000319296"/>
    </source>
</evidence>
<protein>
    <recommendedName>
        <fullName evidence="4 9">ATP phosphoribosyltransferase regulatory subunit</fullName>
    </recommendedName>
</protein>
<dbReference type="Pfam" id="PF13393">
    <property type="entry name" value="tRNA-synt_His"/>
    <property type="match status" value="1"/>
</dbReference>
<proteinExistence type="inferred from homology"/>
<dbReference type="UniPathway" id="UPA00031">
    <property type="reaction ID" value="UER00006"/>
</dbReference>
<dbReference type="Proteomes" id="UP000319296">
    <property type="component" value="Unassembled WGS sequence"/>
</dbReference>
<sequence length="435" mass="49823">MITVNKKNIKLGTQPPAGTRDFLPSEAAIITEIGKVLLSEFSKWGYKRIITPSIEYIDTLRINSDVNNLFKVVDVGSGELLSFRSDFTLQIGRLSSAIINSNALPFKFSYCGPVLRNIDVVSGKHREIWQAGVEMIGPDSPESDAELIVMAIESLKKLKIKDFNVDIGNVEFFRGIISDLDENISKKIEYCVTRKDVSSLINILENVNLSDRKKDIIIELPFMFGEEDIIKKAWDMVDNDRSKRAIENIERIISYIKTYKLDEYITIDLGEVRRLHYYTGTIFECYAPGSGYELIGGGRYNNLLESFGQNYAGAGFAINLDIISEFIGRNKITAKSDDFLIANKTADRLIPVELNKFLKNAGFKSEINFMDYGYLEHIEYMKQNYINNLVYIYNDKNNSEKEKLIISYQNIKDENKINFYSLKEFKEYIVNIKKV</sequence>
<dbReference type="InterPro" id="IPR045864">
    <property type="entry name" value="aa-tRNA-synth_II/BPL/LPL"/>
</dbReference>
<dbReference type="GO" id="GO:0006427">
    <property type="term" value="P:histidyl-tRNA aminoacylation"/>
    <property type="evidence" value="ECO:0007669"/>
    <property type="project" value="TreeGrafter"/>
</dbReference>
<comment type="miscellaneous">
    <text evidence="9">This function is generally fulfilled by the C-terminal part of HisG, which is missing in some bacteria such as this one.</text>
</comment>
<comment type="function">
    <text evidence="8 9">Required for the first step of histidine biosynthesis. May allow the feedback regulation of ATP phosphoribosyltransferase activity by histidine.</text>
</comment>
<dbReference type="NCBIfam" id="TIGR00443">
    <property type="entry name" value="hisZ_biosyn_reg"/>
    <property type="match status" value="1"/>
</dbReference>
<feature type="binding site" evidence="10">
    <location>
        <position position="116"/>
    </location>
    <ligand>
        <name>L-histidine</name>
        <dbReference type="ChEBI" id="CHEBI:57595"/>
    </ligand>
</feature>
<dbReference type="GO" id="GO:0005737">
    <property type="term" value="C:cytoplasm"/>
    <property type="evidence" value="ECO:0007669"/>
    <property type="project" value="UniProtKB-SubCell"/>
</dbReference>
<dbReference type="GO" id="GO:0016757">
    <property type="term" value="F:glycosyltransferase activity"/>
    <property type="evidence" value="ECO:0007669"/>
    <property type="project" value="UniProtKB-KW"/>
</dbReference>
<evidence type="ECO:0000313" key="12">
    <source>
        <dbReference type="EMBL" id="RZD19526.1"/>
    </source>
</evidence>
<keyword evidence="12" id="KW-0328">Glycosyltransferase</keyword>
<dbReference type="PIRSF" id="PIRSF001549">
    <property type="entry name" value="His-tRNA_synth"/>
    <property type="match status" value="1"/>
</dbReference>
<evidence type="ECO:0000256" key="2">
    <source>
        <dbReference type="ARBA" id="ARBA00004667"/>
    </source>
</evidence>
<accession>A0A519BQJ1</accession>
<dbReference type="PANTHER" id="PTHR43707:SF6">
    <property type="entry name" value="ATP PHOSPHORIBOSYLTRANSFERASE REGULATORY SUBUNIT"/>
    <property type="match status" value="1"/>
</dbReference>
<feature type="binding site" evidence="10">
    <location>
        <begin position="277"/>
        <end position="278"/>
    </location>
    <ligand>
        <name>L-histidine</name>
        <dbReference type="ChEBI" id="CHEBI:57595"/>
    </ligand>
</feature>
<keyword evidence="6 9" id="KW-0028">Amino-acid biosynthesis</keyword>
<dbReference type="AlphaFoldDB" id="A0A519BQJ1"/>
<comment type="subcellular location">
    <subcellularLocation>
        <location evidence="1 9">Cytoplasm</location>
    </subcellularLocation>
</comment>
<evidence type="ECO:0000256" key="6">
    <source>
        <dbReference type="ARBA" id="ARBA00022605"/>
    </source>
</evidence>
<keyword evidence="5 9" id="KW-0963">Cytoplasm</keyword>
<evidence type="ECO:0000256" key="9">
    <source>
        <dbReference type="HAMAP-Rule" id="MF_00125"/>
    </source>
</evidence>
<evidence type="ECO:0000256" key="1">
    <source>
        <dbReference type="ARBA" id="ARBA00004496"/>
    </source>
</evidence>
<dbReference type="GO" id="GO:0000105">
    <property type="term" value="P:L-histidine biosynthetic process"/>
    <property type="evidence" value="ECO:0007669"/>
    <property type="project" value="UniProtKB-UniRule"/>
</dbReference>
<dbReference type="EMBL" id="SGBB01000001">
    <property type="protein sequence ID" value="RZD19526.1"/>
    <property type="molecule type" value="Genomic_DNA"/>
</dbReference>
<dbReference type="Gene3D" id="3.30.930.10">
    <property type="entry name" value="Bira Bifunctional Protein, Domain 2"/>
    <property type="match status" value="1"/>
</dbReference>
<dbReference type="InterPro" id="IPR004517">
    <property type="entry name" value="HisZ"/>
</dbReference>
<dbReference type="PANTHER" id="PTHR43707">
    <property type="entry name" value="HISTIDYL-TRNA SYNTHETASE"/>
    <property type="match status" value="1"/>
</dbReference>
<dbReference type="InterPro" id="IPR004516">
    <property type="entry name" value="HisRS/HisZ"/>
</dbReference>
<feature type="binding site" evidence="10">
    <location>
        <position position="130"/>
    </location>
    <ligand>
        <name>L-histidine</name>
        <dbReference type="ChEBI" id="CHEBI:57595"/>
    </ligand>
</feature>
<keyword evidence="7 9" id="KW-0368">Histidine biosynthesis</keyword>
<name>A0A519BQJ1_9DELT</name>
<feature type="binding site" evidence="10">
    <location>
        <position position="134"/>
    </location>
    <ligand>
        <name>L-histidine</name>
        <dbReference type="ChEBI" id="CHEBI:57595"/>
    </ligand>
</feature>
<keyword evidence="12" id="KW-0808">Transferase</keyword>
<evidence type="ECO:0000256" key="3">
    <source>
        <dbReference type="ARBA" id="ARBA00005539"/>
    </source>
</evidence>
<feature type="domain" description="Class II Histidinyl-tRNA synthetase (HisRS)-like catalytic core" evidence="11">
    <location>
        <begin position="18"/>
        <end position="321"/>
    </location>
</feature>